<evidence type="ECO:0000256" key="3">
    <source>
        <dbReference type="ARBA" id="ARBA00022722"/>
    </source>
</evidence>
<evidence type="ECO:0000256" key="1">
    <source>
        <dbReference type="ARBA" id="ARBA00001946"/>
    </source>
</evidence>
<keyword evidence="11" id="KW-1185">Reference proteome</keyword>
<protein>
    <recommendedName>
        <fullName evidence="8">Ribonuclease VapC</fullName>
        <shortName evidence="8">RNase VapC</shortName>
        <ecNumber evidence="8">3.1.-.-</ecNumber>
    </recommendedName>
    <alternativeName>
        <fullName evidence="8">Toxin VapC</fullName>
    </alternativeName>
</protein>
<dbReference type="AlphaFoldDB" id="A0A2H3KYA0"/>
<dbReference type="CDD" id="cd18746">
    <property type="entry name" value="PIN_VapC4-5_FitB-like"/>
    <property type="match status" value="1"/>
</dbReference>
<evidence type="ECO:0000256" key="5">
    <source>
        <dbReference type="ARBA" id="ARBA00022801"/>
    </source>
</evidence>
<evidence type="ECO:0000259" key="9">
    <source>
        <dbReference type="Pfam" id="PF01850"/>
    </source>
</evidence>
<gene>
    <name evidence="8" type="primary">vapC</name>
    <name evidence="10" type="ORF">A9Q02_21705</name>
</gene>
<keyword evidence="8" id="KW-0800">Toxin</keyword>
<feature type="domain" description="PIN" evidence="9">
    <location>
        <begin position="3"/>
        <end position="128"/>
    </location>
</feature>
<dbReference type="PANTHER" id="PTHR33653">
    <property type="entry name" value="RIBONUCLEASE VAPC2"/>
    <property type="match status" value="1"/>
</dbReference>
<evidence type="ECO:0000313" key="10">
    <source>
        <dbReference type="EMBL" id="PDW00518.1"/>
    </source>
</evidence>
<evidence type="ECO:0000256" key="4">
    <source>
        <dbReference type="ARBA" id="ARBA00022723"/>
    </source>
</evidence>
<dbReference type="InterPro" id="IPR029060">
    <property type="entry name" value="PIN-like_dom_sf"/>
</dbReference>
<dbReference type="GO" id="GO:0016787">
    <property type="term" value="F:hydrolase activity"/>
    <property type="evidence" value="ECO:0007669"/>
    <property type="project" value="UniProtKB-KW"/>
</dbReference>
<keyword evidence="6 8" id="KW-0460">Magnesium</keyword>
<dbReference type="EMBL" id="LYXE01000040">
    <property type="protein sequence ID" value="PDW00518.1"/>
    <property type="molecule type" value="Genomic_DNA"/>
</dbReference>
<comment type="cofactor">
    <cofactor evidence="1 8">
        <name>Mg(2+)</name>
        <dbReference type="ChEBI" id="CHEBI:18420"/>
    </cofactor>
</comment>
<evidence type="ECO:0000256" key="7">
    <source>
        <dbReference type="ARBA" id="ARBA00038093"/>
    </source>
</evidence>
<dbReference type="OrthoDB" id="9815354at2"/>
<dbReference type="GO" id="GO:0090729">
    <property type="term" value="F:toxin activity"/>
    <property type="evidence" value="ECO:0007669"/>
    <property type="project" value="UniProtKB-KW"/>
</dbReference>
<evidence type="ECO:0000256" key="6">
    <source>
        <dbReference type="ARBA" id="ARBA00022842"/>
    </source>
</evidence>
<dbReference type="Gene3D" id="3.40.50.1010">
    <property type="entry name" value="5'-nuclease"/>
    <property type="match status" value="1"/>
</dbReference>
<keyword evidence="3 8" id="KW-0540">Nuclease</keyword>
<dbReference type="InterPro" id="IPR002716">
    <property type="entry name" value="PIN_dom"/>
</dbReference>
<dbReference type="EC" id="3.1.-.-" evidence="8"/>
<dbReference type="Proteomes" id="UP000220922">
    <property type="component" value="Unassembled WGS sequence"/>
</dbReference>
<feature type="binding site" evidence="8">
    <location>
        <position position="6"/>
    </location>
    <ligand>
        <name>Mg(2+)</name>
        <dbReference type="ChEBI" id="CHEBI:18420"/>
    </ligand>
</feature>
<keyword evidence="2 8" id="KW-1277">Toxin-antitoxin system</keyword>
<sequence length="146" mass="16457">MKYLLDTNVVSELIKKQPNPNVVQWVDAQDATRMYLSVITLGEIRKGVEKLPPSPRKEKIFTWLSSELLLRFDGRVLPLTTEAMLRWGELTGQLEMQGTILSAIDSLIAAIALHAQCTLVTRNTDDFRGIGIPLLNPWKTRPEETA</sequence>
<organism evidence="10 11">
    <name type="scientific">Candidatus Chloroploca asiatica</name>
    <dbReference type="NCBI Taxonomy" id="1506545"/>
    <lineage>
        <taxon>Bacteria</taxon>
        <taxon>Bacillati</taxon>
        <taxon>Chloroflexota</taxon>
        <taxon>Chloroflexia</taxon>
        <taxon>Chloroflexales</taxon>
        <taxon>Chloroflexineae</taxon>
        <taxon>Oscillochloridaceae</taxon>
        <taxon>Candidatus Chloroploca</taxon>
    </lineage>
</organism>
<dbReference type="PANTHER" id="PTHR33653:SF1">
    <property type="entry name" value="RIBONUCLEASE VAPC2"/>
    <property type="match status" value="1"/>
</dbReference>
<dbReference type="Pfam" id="PF01850">
    <property type="entry name" value="PIN"/>
    <property type="match status" value="1"/>
</dbReference>
<keyword evidence="4 8" id="KW-0479">Metal-binding</keyword>
<dbReference type="GO" id="GO:0000287">
    <property type="term" value="F:magnesium ion binding"/>
    <property type="evidence" value="ECO:0007669"/>
    <property type="project" value="UniProtKB-UniRule"/>
</dbReference>
<name>A0A2H3KYA0_9CHLR</name>
<feature type="binding site" evidence="8">
    <location>
        <position position="105"/>
    </location>
    <ligand>
        <name>Mg(2+)</name>
        <dbReference type="ChEBI" id="CHEBI:18420"/>
    </ligand>
</feature>
<evidence type="ECO:0000256" key="8">
    <source>
        <dbReference type="HAMAP-Rule" id="MF_00265"/>
    </source>
</evidence>
<comment type="function">
    <text evidence="8">Toxic component of a toxin-antitoxin (TA) system. An RNase.</text>
</comment>
<evidence type="ECO:0000313" key="11">
    <source>
        <dbReference type="Proteomes" id="UP000220922"/>
    </source>
</evidence>
<comment type="caution">
    <text evidence="10">The sequence shown here is derived from an EMBL/GenBank/DDBJ whole genome shotgun (WGS) entry which is preliminary data.</text>
</comment>
<evidence type="ECO:0000256" key="2">
    <source>
        <dbReference type="ARBA" id="ARBA00022649"/>
    </source>
</evidence>
<keyword evidence="5 8" id="KW-0378">Hydrolase</keyword>
<comment type="similarity">
    <text evidence="7 8">Belongs to the PINc/VapC protein family.</text>
</comment>
<dbReference type="InterPro" id="IPR022907">
    <property type="entry name" value="VapC_family"/>
</dbReference>
<dbReference type="HAMAP" id="MF_00265">
    <property type="entry name" value="VapC_Nob1"/>
    <property type="match status" value="1"/>
</dbReference>
<dbReference type="RefSeq" id="WP_097650960.1">
    <property type="nucleotide sequence ID" value="NZ_LYXE01000040.1"/>
</dbReference>
<dbReference type="SUPFAM" id="SSF88723">
    <property type="entry name" value="PIN domain-like"/>
    <property type="match status" value="1"/>
</dbReference>
<accession>A0A2H3KYA0</accession>
<proteinExistence type="inferred from homology"/>
<reference evidence="10 11" key="1">
    <citation type="submission" date="2016-05" db="EMBL/GenBank/DDBJ databases">
        <authorList>
            <person name="Lavstsen T."/>
            <person name="Jespersen J.S."/>
        </authorList>
    </citation>
    <scope>NUCLEOTIDE SEQUENCE [LARGE SCALE GENOMIC DNA]</scope>
    <source>
        <strain evidence="10 11">B7-9</strain>
    </source>
</reference>
<dbReference type="GO" id="GO:0004540">
    <property type="term" value="F:RNA nuclease activity"/>
    <property type="evidence" value="ECO:0007669"/>
    <property type="project" value="InterPro"/>
</dbReference>
<dbReference type="InterPro" id="IPR050556">
    <property type="entry name" value="Type_II_TA_system_RNase"/>
</dbReference>